<accession>A0A1E3JQZ7</accession>
<dbReference type="Proteomes" id="UP000095149">
    <property type="component" value="Unassembled WGS sequence"/>
</dbReference>
<dbReference type="EMBL" id="MEKH01000009">
    <property type="protein sequence ID" value="ODO03284.1"/>
    <property type="molecule type" value="Genomic_DNA"/>
</dbReference>
<sequence>MSQAHQQDANSMDPSVEDDRSNPADDRSADANHDKETGPESTPAPLQGEVEPEDLFLVRYQPKLVVESPSKGWTEISISFFILAMLRALIKNASAGGGNNPETVCSIWNWAQ</sequence>
<proteinExistence type="predicted"/>
<feature type="region of interest" description="Disordered" evidence="1">
    <location>
        <begin position="1"/>
        <end position="50"/>
    </location>
</feature>
<comment type="caution">
    <text evidence="2">The sequence shown here is derived from an EMBL/GenBank/DDBJ whole genome shotgun (WGS) entry which is preliminary data.</text>
</comment>
<organism evidence="2 3">
    <name type="scientific">Cryptococcus amylolentus CBS 6273</name>
    <dbReference type="NCBI Taxonomy" id="1296118"/>
    <lineage>
        <taxon>Eukaryota</taxon>
        <taxon>Fungi</taxon>
        <taxon>Dikarya</taxon>
        <taxon>Basidiomycota</taxon>
        <taxon>Agaricomycotina</taxon>
        <taxon>Tremellomycetes</taxon>
        <taxon>Tremellales</taxon>
        <taxon>Cryptococcaceae</taxon>
        <taxon>Cryptococcus</taxon>
    </lineage>
</organism>
<reference evidence="2 3" key="1">
    <citation type="submission" date="2016-06" db="EMBL/GenBank/DDBJ databases">
        <title>Evolution of pathogenesis and genome organization in the Tremellales.</title>
        <authorList>
            <person name="Cuomo C."/>
            <person name="Litvintseva A."/>
            <person name="Heitman J."/>
            <person name="Chen Y."/>
            <person name="Sun S."/>
            <person name="Springer D."/>
            <person name="Dromer F."/>
            <person name="Young S."/>
            <person name="Zeng Q."/>
            <person name="Chapman S."/>
            <person name="Gujja S."/>
            <person name="Saif S."/>
            <person name="Birren B."/>
        </authorList>
    </citation>
    <scope>NUCLEOTIDE SEQUENCE [LARGE SCALE GENOMIC DNA]</scope>
    <source>
        <strain evidence="2 3">CBS 6273</strain>
    </source>
</reference>
<name>A0A1E3JQZ7_9TREE</name>
<gene>
    <name evidence="2" type="ORF">I350_06134</name>
</gene>
<dbReference type="AlphaFoldDB" id="A0A1E3JQZ7"/>
<evidence type="ECO:0000256" key="1">
    <source>
        <dbReference type="SAM" id="MobiDB-lite"/>
    </source>
</evidence>
<feature type="compositionally biased region" description="Basic and acidic residues" evidence="1">
    <location>
        <begin position="17"/>
        <end position="38"/>
    </location>
</feature>
<protein>
    <submittedName>
        <fullName evidence="2">Uncharacterized protein</fullName>
    </submittedName>
</protein>
<evidence type="ECO:0000313" key="2">
    <source>
        <dbReference type="EMBL" id="ODO03284.1"/>
    </source>
</evidence>
<evidence type="ECO:0000313" key="3">
    <source>
        <dbReference type="Proteomes" id="UP000095149"/>
    </source>
</evidence>
<feature type="compositionally biased region" description="Polar residues" evidence="1">
    <location>
        <begin position="1"/>
        <end position="13"/>
    </location>
</feature>